<evidence type="ECO:0000313" key="6">
    <source>
        <dbReference type="Proteomes" id="UP001197795"/>
    </source>
</evidence>
<dbReference type="AlphaFoldDB" id="A0AAE3A156"/>
<dbReference type="EMBL" id="JAJEPV010000011">
    <property type="protein sequence ID" value="MCC2119198.1"/>
    <property type="molecule type" value="Genomic_DNA"/>
</dbReference>
<dbReference type="NCBIfam" id="TIGR01460">
    <property type="entry name" value="HAD-SF-IIA"/>
    <property type="match status" value="1"/>
</dbReference>
<dbReference type="InterPro" id="IPR023214">
    <property type="entry name" value="HAD_sf"/>
</dbReference>
<dbReference type="Proteomes" id="UP001197795">
    <property type="component" value="Unassembled WGS sequence"/>
</dbReference>
<dbReference type="PANTHER" id="PTHR19288">
    <property type="entry name" value="4-NITROPHENYLPHOSPHATASE-RELATED"/>
    <property type="match status" value="1"/>
</dbReference>
<dbReference type="Pfam" id="PF13344">
    <property type="entry name" value="Hydrolase_6"/>
    <property type="match status" value="1"/>
</dbReference>
<dbReference type="PANTHER" id="PTHR19288:SF46">
    <property type="entry name" value="HALOACID DEHALOGENASE-LIKE HYDROLASE DOMAIN-CONTAINING PROTEIN 2"/>
    <property type="match status" value="1"/>
</dbReference>
<keyword evidence="1 4" id="KW-0460">Magnesium</keyword>
<dbReference type="Pfam" id="PF13242">
    <property type="entry name" value="Hydrolase_like"/>
    <property type="match status" value="1"/>
</dbReference>
<feature type="binding site" evidence="4">
    <location>
        <position position="30"/>
    </location>
    <ligand>
        <name>Mg(2+)</name>
        <dbReference type="ChEBI" id="CHEBI:18420"/>
    </ligand>
</feature>
<evidence type="ECO:0000256" key="3">
    <source>
        <dbReference type="PIRSR" id="PIRSR000915-2"/>
    </source>
</evidence>
<dbReference type="PIRSF" id="PIRSF000915">
    <property type="entry name" value="PGP-type_phosphatase"/>
    <property type="match status" value="1"/>
</dbReference>
<evidence type="ECO:0000256" key="2">
    <source>
        <dbReference type="PIRSR" id="PIRSR000915-1"/>
    </source>
</evidence>
<protein>
    <recommendedName>
        <fullName evidence="1">Acid sugar phosphatase</fullName>
        <ecNumber evidence="1">3.1.3.-</ecNumber>
    </recommendedName>
</protein>
<keyword evidence="6" id="KW-1185">Reference proteome</keyword>
<dbReference type="GO" id="GO:0016791">
    <property type="term" value="F:phosphatase activity"/>
    <property type="evidence" value="ECO:0007669"/>
    <property type="project" value="TreeGrafter"/>
</dbReference>
<feature type="binding site" evidence="3">
    <location>
        <position position="204"/>
    </location>
    <ligand>
        <name>substrate</name>
    </ligand>
</feature>
<comment type="cofactor">
    <cofactor evidence="4">
        <name>Mg(2+)</name>
        <dbReference type="ChEBI" id="CHEBI:18420"/>
    </cofactor>
    <text evidence="4">Divalent metal ions. Mg(2+) is the most effective.</text>
</comment>
<feature type="active site" description="Proton donor" evidence="2">
    <location>
        <position position="30"/>
    </location>
</feature>
<sequence>MDTFDPKHIYSDAAKLARLKDKKLFLFDIDGTIAVGDTLYEGSADLFRYIQAIGGRAYYITNNSTKSGLDYVKKFHDAFHLDSTEDQFITSGYMTLRFLKENYADKKIFVLGTASFVAELRKNGLWVTEVCEDSIDCVVVAYDSELNYAKLTEVCKILFTQDVPFYGTNPDLRCPIDFGFIPDCGAICNMITATTDKQPIYLGKPSKEVVKLCLEVSGFTPEETLVVGDRLYTDIACGINGGVDTCVLFTGEAQKKDILTPGGEPNTQYLPDYAFENVQELLNACQGEINFK</sequence>
<organism evidence="5 6">
    <name type="scientific">Waltera acetigignens</name>
    <dbReference type="NCBI Taxonomy" id="2981769"/>
    <lineage>
        <taxon>Bacteria</taxon>
        <taxon>Bacillati</taxon>
        <taxon>Bacillota</taxon>
        <taxon>Clostridia</taxon>
        <taxon>Lachnospirales</taxon>
        <taxon>Lachnospiraceae</taxon>
        <taxon>Waltera</taxon>
    </lineage>
</organism>
<comment type="caution">
    <text evidence="5">The sequence shown here is derived from an EMBL/GenBank/DDBJ whole genome shotgun (WGS) entry which is preliminary data.</text>
</comment>
<name>A0AAE3A156_9FIRM</name>
<dbReference type="GO" id="GO:0046872">
    <property type="term" value="F:metal ion binding"/>
    <property type="evidence" value="ECO:0007669"/>
    <property type="project" value="UniProtKB-KW"/>
</dbReference>
<dbReference type="SUPFAM" id="SSF56784">
    <property type="entry name" value="HAD-like"/>
    <property type="match status" value="1"/>
</dbReference>
<dbReference type="InterPro" id="IPR006357">
    <property type="entry name" value="HAD-SF_hydro_IIA"/>
</dbReference>
<evidence type="ECO:0000313" key="5">
    <source>
        <dbReference type="EMBL" id="MCC2119198.1"/>
    </source>
</evidence>
<feature type="binding site" evidence="4">
    <location>
        <position position="28"/>
    </location>
    <ligand>
        <name>Mg(2+)</name>
        <dbReference type="ChEBI" id="CHEBI:18420"/>
    </ligand>
</feature>
<dbReference type="InterPro" id="IPR036412">
    <property type="entry name" value="HAD-like_sf"/>
</dbReference>
<feature type="active site" description="Nucleophile" evidence="2">
    <location>
        <position position="28"/>
    </location>
</feature>
<reference evidence="5 6" key="1">
    <citation type="submission" date="2021-10" db="EMBL/GenBank/DDBJ databases">
        <title>Anaerobic single-cell dispensing facilitates the cultivation of human gut bacteria.</title>
        <authorList>
            <person name="Afrizal A."/>
        </authorList>
    </citation>
    <scope>NUCLEOTIDE SEQUENCE [LARGE SCALE GENOMIC DNA]</scope>
    <source>
        <strain evidence="5 6">CLA-AA-H273</strain>
    </source>
</reference>
<evidence type="ECO:0000256" key="4">
    <source>
        <dbReference type="PIRSR" id="PIRSR000915-3"/>
    </source>
</evidence>
<keyword evidence="1 4" id="KW-0479">Metal-binding</keyword>
<evidence type="ECO:0000256" key="1">
    <source>
        <dbReference type="PIRNR" id="PIRNR000915"/>
    </source>
</evidence>
<gene>
    <name evidence="5" type="ORF">LKD75_06240</name>
</gene>
<dbReference type="EC" id="3.1.3.-" evidence="1"/>
<dbReference type="GO" id="GO:0005737">
    <property type="term" value="C:cytoplasm"/>
    <property type="evidence" value="ECO:0007669"/>
    <property type="project" value="TreeGrafter"/>
</dbReference>
<accession>A0AAE3A156</accession>
<dbReference type="RefSeq" id="WP_227733045.1">
    <property type="nucleotide sequence ID" value="NZ_JAJEPV010000011.1"/>
</dbReference>
<dbReference type="Gene3D" id="3.40.50.1000">
    <property type="entry name" value="HAD superfamily/HAD-like"/>
    <property type="match status" value="2"/>
</dbReference>
<keyword evidence="5" id="KW-0378">Hydrolase</keyword>
<feature type="binding site" evidence="4">
    <location>
        <position position="229"/>
    </location>
    <ligand>
        <name>Mg(2+)</name>
        <dbReference type="ChEBI" id="CHEBI:18420"/>
    </ligand>
</feature>
<proteinExistence type="inferred from homology"/>
<comment type="similarity">
    <text evidence="1">Belongs to the HAD-like hydrolase superfamily. NagD family.</text>
</comment>
<comment type="function">
    <text evidence="1">Catalyzes the dephosphorylation of 2-6 carbon acid sugars in vitro.</text>
</comment>